<reference evidence="1" key="1">
    <citation type="journal article" date="2020" name="Stud. Mycol.">
        <title>101 Dothideomycetes genomes: a test case for predicting lifestyles and emergence of pathogens.</title>
        <authorList>
            <person name="Haridas S."/>
            <person name="Albert R."/>
            <person name="Binder M."/>
            <person name="Bloem J."/>
            <person name="Labutti K."/>
            <person name="Salamov A."/>
            <person name="Andreopoulos B."/>
            <person name="Baker S."/>
            <person name="Barry K."/>
            <person name="Bills G."/>
            <person name="Bluhm B."/>
            <person name="Cannon C."/>
            <person name="Castanera R."/>
            <person name="Culley D."/>
            <person name="Daum C."/>
            <person name="Ezra D."/>
            <person name="Gonzalez J."/>
            <person name="Henrissat B."/>
            <person name="Kuo A."/>
            <person name="Liang C."/>
            <person name="Lipzen A."/>
            <person name="Lutzoni F."/>
            <person name="Magnuson J."/>
            <person name="Mondo S."/>
            <person name="Nolan M."/>
            <person name="Ohm R."/>
            <person name="Pangilinan J."/>
            <person name="Park H.-J."/>
            <person name="Ramirez L."/>
            <person name="Alfaro M."/>
            <person name="Sun H."/>
            <person name="Tritt A."/>
            <person name="Yoshinaga Y."/>
            <person name="Zwiers L.-H."/>
            <person name="Turgeon B."/>
            <person name="Goodwin S."/>
            <person name="Spatafora J."/>
            <person name="Crous P."/>
            <person name="Grigoriev I."/>
        </authorList>
    </citation>
    <scope>NUCLEOTIDE SEQUENCE</scope>
    <source>
        <strain evidence="1">CBS 133067</strain>
    </source>
</reference>
<protein>
    <submittedName>
        <fullName evidence="1">Uncharacterized protein</fullName>
    </submittedName>
</protein>
<proteinExistence type="predicted"/>
<dbReference type="AlphaFoldDB" id="A0A9P4I755"/>
<organism evidence="1 2">
    <name type="scientific">Rhizodiscina lignyota</name>
    <dbReference type="NCBI Taxonomy" id="1504668"/>
    <lineage>
        <taxon>Eukaryota</taxon>
        <taxon>Fungi</taxon>
        <taxon>Dikarya</taxon>
        <taxon>Ascomycota</taxon>
        <taxon>Pezizomycotina</taxon>
        <taxon>Dothideomycetes</taxon>
        <taxon>Pleosporomycetidae</taxon>
        <taxon>Aulographales</taxon>
        <taxon>Rhizodiscinaceae</taxon>
        <taxon>Rhizodiscina</taxon>
    </lineage>
</organism>
<dbReference type="InterPro" id="IPR054208">
    <property type="entry name" value="DUF6914"/>
</dbReference>
<dbReference type="Pfam" id="PF21858">
    <property type="entry name" value="DUF6914"/>
    <property type="match status" value="1"/>
</dbReference>
<evidence type="ECO:0000313" key="1">
    <source>
        <dbReference type="EMBL" id="KAF2096411.1"/>
    </source>
</evidence>
<name>A0A9P4I755_9PEZI</name>
<dbReference type="Proteomes" id="UP000799772">
    <property type="component" value="Unassembled WGS sequence"/>
</dbReference>
<comment type="caution">
    <text evidence="1">The sequence shown here is derived from an EMBL/GenBank/DDBJ whole genome shotgun (WGS) entry which is preliminary data.</text>
</comment>
<sequence>MATPGYLSAEPCSSVEDVFLQILDSIKHQRSPSHRVIENQPSPSRRWKARQASHLRQFGTMSTVGHTCLYVALFEGPGIDNEEYVWGVLMGPSTKHFPGPPLSYEVNCYWPRQHRDALGELHWKVEATKAFPLRIQDWGHMLTRFIVATVDNVDAVKWYLESKVGRYVSGETELWVEGILASLFELPAHQGSLRSTVLQDFDEISETAKQWTKALDAQGRFAVDHAQGVPTRDLMATEAGDGLKGDVYIK</sequence>
<evidence type="ECO:0000313" key="2">
    <source>
        <dbReference type="Proteomes" id="UP000799772"/>
    </source>
</evidence>
<dbReference type="EMBL" id="ML978129">
    <property type="protein sequence ID" value="KAF2096411.1"/>
    <property type="molecule type" value="Genomic_DNA"/>
</dbReference>
<keyword evidence="2" id="KW-1185">Reference proteome</keyword>
<gene>
    <name evidence="1" type="ORF">NA57DRAFT_58327</name>
</gene>
<accession>A0A9P4I755</accession>